<dbReference type="EMBL" id="JAZDWZ010000011">
    <property type="protein sequence ID" value="MEE3928574.1"/>
    <property type="molecule type" value="Genomic_DNA"/>
</dbReference>
<sequence length="52" mass="5675">MLSIFSWIGAAFVGFILLIILFKVAKFILKFIFGLIGLGVLIFLVAFALGIV</sequence>
<evidence type="ECO:0000313" key="3">
    <source>
        <dbReference type="Proteomes" id="UP001344817"/>
    </source>
</evidence>
<organism evidence="2 3">
    <name type="scientific">Mycoplasmopsis ciconiae</name>
    <dbReference type="NCBI Taxonomy" id="561067"/>
    <lineage>
        <taxon>Bacteria</taxon>
        <taxon>Bacillati</taxon>
        <taxon>Mycoplasmatota</taxon>
        <taxon>Mycoplasmoidales</taxon>
        <taxon>Metamycoplasmataceae</taxon>
        <taxon>Mycoplasmopsis</taxon>
    </lineage>
</organism>
<dbReference type="RefSeq" id="WP_330500987.1">
    <property type="nucleotide sequence ID" value="NZ_JAZDWZ010000011.1"/>
</dbReference>
<keyword evidence="1" id="KW-0812">Transmembrane</keyword>
<keyword evidence="1" id="KW-1133">Transmembrane helix</keyword>
<protein>
    <submittedName>
        <fullName evidence="2">Uncharacterized protein</fullName>
    </submittedName>
</protein>
<gene>
    <name evidence="2" type="ORF">V2E24_03230</name>
</gene>
<comment type="caution">
    <text evidence="2">The sequence shown here is derived from an EMBL/GenBank/DDBJ whole genome shotgun (WGS) entry which is preliminary data.</text>
</comment>
<reference evidence="2" key="1">
    <citation type="submission" date="2024-01" db="EMBL/GenBank/DDBJ databases">
        <title>Genome sequence of Mycoplasma ciconiae type strain DSM 25251.</title>
        <authorList>
            <person name="Spergser J."/>
        </authorList>
    </citation>
    <scope>NUCLEOTIDE SEQUENCE [LARGE SCALE GENOMIC DNA]</scope>
    <source>
        <strain evidence="2">DSM 25251</strain>
    </source>
</reference>
<dbReference type="Proteomes" id="UP001344817">
    <property type="component" value="Unassembled WGS sequence"/>
</dbReference>
<accession>A0ABU7MM43</accession>
<keyword evidence="1" id="KW-0472">Membrane</keyword>
<name>A0ABU7MM43_9BACT</name>
<keyword evidence="3" id="KW-1185">Reference proteome</keyword>
<evidence type="ECO:0000256" key="1">
    <source>
        <dbReference type="SAM" id="Phobius"/>
    </source>
</evidence>
<evidence type="ECO:0000313" key="2">
    <source>
        <dbReference type="EMBL" id="MEE3928574.1"/>
    </source>
</evidence>
<feature type="transmembrane region" description="Helical" evidence="1">
    <location>
        <begin position="31"/>
        <end position="51"/>
    </location>
</feature>
<feature type="transmembrane region" description="Helical" evidence="1">
    <location>
        <begin position="6"/>
        <end position="24"/>
    </location>
</feature>
<proteinExistence type="predicted"/>